<accession>W7X8U3</accession>
<organism evidence="1 2">
    <name type="scientific">Tetrahymena thermophila (strain SB210)</name>
    <dbReference type="NCBI Taxonomy" id="312017"/>
    <lineage>
        <taxon>Eukaryota</taxon>
        <taxon>Sar</taxon>
        <taxon>Alveolata</taxon>
        <taxon>Ciliophora</taxon>
        <taxon>Intramacronucleata</taxon>
        <taxon>Oligohymenophorea</taxon>
        <taxon>Hymenostomatida</taxon>
        <taxon>Tetrahymenina</taxon>
        <taxon>Tetrahymenidae</taxon>
        <taxon>Tetrahymena</taxon>
    </lineage>
</organism>
<keyword evidence="2" id="KW-1185">Reference proteome</keyword>
<dbReference type="AlphaFoldDB" id="W7X8U3"/>
<sequence length="87" mass="10389">MRTSDLAIFQEQPFTFDSLFKFSDQVLIQKLQNRRQEWNFVLNSVQKILLQDDGNTGINLISVNQRYELQAKVKILMWRITTLKKKK</sequence>
<gene>
    <name evidence="1" type="ORF">TTHERM_000787425</name>
</gene>
<dbReference type="RefSeq" id="XP_012654685.1">
    <property type="nucleotide sequence ID" value="XM_012799231.1"/>
</dbReference>
<proteinExistence type="predicted"/>
<dbReference type="Proteomes" id="UP000009168">
    <property type="component" value="Unassembled WGS sequence"/>
</dbReference>
<dbReference type="InParanoid" id="W7X8U3"/>
<name>W7X8U3_TETTS</name>
<protein>
    <submittedName>
        <fullName evidence="1">Uncharacterized protein</fullName>
    </submittedName>
</protein>
<reference evidence="2" key="1">
    <citation type="journal article" date="2006" name="PLoS Biol.">
        <title>Macronuclear genome sequence of the ciliate Tetrahymena thermophila, a model eukaryote.</title>
        <authorList>
            <person name="Eisen J.A."/>
            <person name="Coyne R.S."/>
            <person name="Wu M."/>
            <person name="Wu D."/>
            <person name="Thiagarajan M."/>
            <person name="Wortman J.R."/>
            <person name="Badger J.H."/>
            <person name="Ren Q."/>
            <person name="Amedeo P."/>
            <person name="Jones K.M."/>
            <person name="Tallon L.J."/>
            <person name="Delcher A.L."/>
            <person name="Salzberg S.L."/>
            <person name="Silva J.C."/>
            <person name="Haas B.J."/>
            <person name="Majoros W.H."/>
            <person name="Farzad M."/>
            <person name="Carlton J.M."/>
            <person name="Smith R.K. Jr."/>
            <person name="Garg J."/>
            <person name="Pearlman R.E."/>
            <person name="Karrer K.M."/>
            <person name="Sun L."/>
            <person name="Manning G."/>
            <person name="Elde N.C."/>
            <person name="Turkewitz A.P."/>
            <person name="Asai D.J."/>
            <person name="Wilkes D.E."/>
            <person name="Wang Y."/>
            <person name="Cai H."/>
            <person name="Collins K."/>
            <person name="Stewart B.A."/>
            <person name="Lee S.R."/>
            <person name="Wilamowska K."/>
            <person name="Weinberg Z."/>
            <person name="Ruzzo W.L."/>
            <person name="Wloga D."/>
            <person name="Gaertig J."/>
            <person name="Frankel J."/>
            <person name="Tsao C.-C."/>
            <person name="Gorovsky M.A."/>
            <person name="Keeling P.J."/>
            <person name="Waller R.F."/>
            <person name="Patron N.J."/>
            <person name="Cherry J.M."/>
            <person name="Stover N.A."/>
            <person name="Krieger C.J."/>
            <person name="del Toro C."/>
            <person name="Ryder H.F."/>
            <person name="Williamson S.C."/>
            <person name="Barbeau R.A."/>
            <person name="Hamilton E.P."/>
            <person name="Orias E."/>
        </authorList>
    </citation>
    <scope>NUCLEOTIDE SEQUENCE [LARGE SCALE GENOMIC DNA]</scope>
    <source>
        <strain evidence="2">SB210</strain>
    </source>
</reference>
<dbReference type="GeneID" id="24440683"/>
<dbReference type="KEGG" id="tet:TTHERM_000787425"/>
<evidence type="ECO:0000313" key="2">
    <source>
        <dbReference type="Proteomes" id="UP000009168"/>
    </source>
</evidence>
<dbReference type="EMBL" id="GG662552">
    <property type="protein sequence ID" value="EWS72798.1"/>
    <property type="molecule type" value="Genomic_DNA"/>
</dbReference>
<evidence type="ECO:0000313" key="1">
    <source>
        <dbReference type="EMBL" id="EWS72798.1"/>
    </source>
</evidence>